<sequence>MKLELIHRSTSIADVMAVVDRLRENGVNKDAIYVITNQATKETIHRNYDLRRQDGSVFSSHRLLANINCILHLQEYESYFNKQPLFDTENNPLTDYQQAIGYGSMVVLVATTH</sequence>
<protein>
    <submittedName>
        <fullName evidence="1">General stress protein</fullName>
    </submittedName>
</protein>
<accession>A0A9D2HZJ2</accession>
<name>A0A9D2HZJ2_9LACT</name>
<organism evidence="1 2">
    <name type="scientific">Candidatus Jeotgalibaca merdavium</name>
    <dbReference type="NCBI Taxonomy" id="2838627"/>
    <lineage>
        <taxon>Bacteria</taxon>
        <taxon>Bacillati</taxon>
        <taxon>Bacillota</taxon>
        <taxon>Bacilli</taxon>
        <taxon>Lactobacillales</taxon>
        <taxon>Carnobacteriaceae</taxon>
        <taxon>Jeotgalibaca</taxon>
    </lineage>
</organism>
<dbReference type="Proteomes" id="UP000886856">
    <property type="component" value="Unassembled WGS sequence"/>
</dbReference>
<dbReference type="AlphaFoldDB" id="A0A9D2HZJ2"/>
<evidence type="ECO:0000313" key="2">
    <source>
        <dbReference type="Proteomes" id="UP000886856"/>
    </source>
</evidence>
<proteinExistence type="predicted"/>
<reference evidence="1" key="2">
    <citation type="submission" date="2021-04" db="EMBL/GenBank/DDBJ databases">
        <authorList>
            <person name="Gilroy R."/>
        </authorList>
    </citation>
    <scope>NUCLEOTIDE SEQUENCE</scope>
    <source>
        <strain evidence="1">CHK171-505</strain>
    </source>
</reference>
<comment type="caution">
    <text evidence="1">The sequence shown here is derived from an EMBL/GenBank/DDBJ whole genome shotgun (WGS) entry which is preliminary data.</text>
</comment>
<reference evidence="1" key="1">
    <citation type="journal article" date="2021" name="PeerJ">
        <title>Extensive microbial diversity within the chicken gut microbiome revealed by metagenomics and culture.</title>
        <authorList>
            <person name="Gilroy R."/>
            <person name="Ravi A."/>
            <person name="Getino M."/>
            <person name="Pursley I."/>
            <person name="Horton D.L."/>
            <person name="Alikhan N.F."/>
            <person name="Baker D."/>
            <person name="Gharbi K."/>
            <person name="Hall N."/>
            <person name="Watson M."/>
            <person name="Adriaenssens E.M."/>
            <person name="Foster-Nyarko E."/>
            <person name="Jarju S."/>
            <person name="Secka A."/>
            <person name="Antonio M."/>
            <person name="Oren A."/>
            <person name="Chaudhuri R.R."/>
            <person name="La Ragione R."/>
            <person name="Hildebrand F."/>
            <person name="Pallen M.J."/>
        </authorList>
    </citation>
    <scope>NUCLEOTIDE SEQUENCE</scope>
    <source>
        <strain evidence="1">CHK171-505</strain>
    </source>
</reference>
<evidence type="ECO:0000313" key="1">
    <source>
        <dbReference type="EMBL" id="HJA89921.1"/>
    </source>
</evidence>
<gene>
    <name evidence="1" type="ORF">H9948_03935</name>
</gene>
<dbReference type="EMBL" id="DWYW01000083">
    <property type="protein sequence ID" value="HJA89921.1"/>
    <property type="molecule type" value="Genomic_DNA"/>
</dbReference>